<accession>A0A1C3E8M4</accession>
<evidence type="ECO:0000256" key="2">
    <source>
        <dbReference type="ARBA" id="ARBA00022670"/>
    </source>
</evidence>
<dbReference type="Gene3D" id="3.30.750.44">
    <property type="match status" value="1"/>
</dbReference>
<gene>
    <name evidence="8" type="ORF">A6X21_07900</name>
</gene>
<dbReference type="EMBL" id="LYDR01000127">
    <property type="protein sequence ID" value="ODA29592.1"/>
    <property type="molecule type" value="Genomic_DNA"/>
</dbReference>
<feature type="domain" description="PDZ" evidence="7">
    <location>
        <begin position="233"/>
        <end position="306"/>
    </location>
</feature>
<dbReference type="SMART" id="SM00245">
    <property type="entry name" value="TSPc"/>
    <property type="match status" value="1"/>
</dbReference>
<protein>
    <submittedName>
        <fullName evidence="8">Peptidase S41</fullName>
    </submittedName>
</protein>
<dbReference type="RefSeq" id="WP_068849414.1">
    <property type="nucleotide sequence ID" value="NZ_LYDR01000127.1"/>
</dbReference>
<dbReference type="InterPro" id="IPR001478">
    <property type="entry name" value="PDZ"/>
</dbReference>
<dbReference type="GO" id="GO:0030288">
    <property type="term" value="C:outer membrane-bounded periplasmic space"/>
    <property type="evidence" value="ECO:0007669"/>
    <property type="project" value="TreeGrafter"/>
</dbReference>
<dbReference type="CDD" id="cd07560">
    <property type="entry name" value="Peptidase_S41_CPP"/>
    <property type="match status" value="1"/>
</dbReference>
<evidence type="ECO:0000256" key="3">
    <source>
        <dbReference type="ARBA" id="ARBA00022801"/>
    </source>
</evidence>
<dbReference type="SUPFAM" id="SSF52096">
    <property type="entry name" value="ClpP/crotonase"/>
    <property type="match status" value="1"/>
</dbReference>
<name>A0A1C3E8M4_9PLAN</name>
<dbReference type="SUPFAM" id="SSF50156">
    <property type="entry name" value="PDZ domain-like"/>
    <property type="match status" value="1"/>
</dbReference>
<keyword evidence="9" id="KW-1185">Reference proteome</keyword>
<comment type="similarity">
    <text evidence="1 5">Belongs to the peptidase S41A family.</text>
</comment>
<dbReference type="OrthoDB" id="9812068at2"/>
<dbReference type="GO" id="GO:0004175">
    <property type="term" value="F:endopeptidase activity"/>
    <property type="evidence" value="ECO:0007669"/>
    <property type="project" value="TreeGrafter"/>
</dbReference>
<dbReference type="STRING" id="1841610.A6X21_07900"/>
<dbReference type="Pfam" id="PF03572">
    <property type="entry name" value="Peptidase_S41"/>
    <property type="match status" value="1"/>
</dbReference>
<dbReference type="GO" id="GO:0007165">
    <property type="term" value="P:signal transduction"/>
    <property type="evidence" value="ECO:0007669"/>
    <property type="project" value="TreeGrafter"/>
</dbReference>
<proteinExistence type="inferred from homology"/>
<dbReference type="GO" id="GO:0008236">
    <property type="term" value="F:serine-type peptidase activity"/>
    <property type="evidence" value="ECO:0007669"/>
    <property type="project" value="UniProtKB-KW"/>
</dbReference>
<keyword evidence="4 5" id="KW-0720">Serine protease</keyword>
<evidence type="ECO:0000256" key="4">
    <source>
        <dbReference type="ARBA" id="ARBA00022825"/>
    </source>
</evidence>
<evidence type="ECO:0000256" key="5">
    <source>
        <dbReference type="RuleBase" id="RU004404"/>
    </source>
</evidence>
<dbReference type="InterPro" id="IPR004447">
    <property type="entry name" value="Peptidase_S41A"/>
</dbReference>
<keyword evidence="3 5" id="KW-0378">Hydrolase</keyword>
<comment type="caution">
    <text evidence="8">The sequence shown here is derived from an EMBL/GenBank/DDBJ whole genome shotgun (WGS) entry which is preliminary data.</text>
</comment>
<feature type="signal peptide" evidence="6">
    <location>
        <begin position="1"/>
        <end position="28"/>
    </location>
</feature>
<dbReference type="Pfam" id="PF17820">
    <property type="entry name" value="PDZ_6"/>
    <property type="match status" value="1"/>
</dbReference>
<evidence type="ECO:0000259" key="7">
    <source>
        <dbReference type="PROSITE" id="PS50106"/>
    </source>
</evidence>
<evidence type="ECO:0000313" key="8">
    <source>
        <dbReference type="EMBL" id="ODA29592.1"/>
    </source>
</evidence>
<keyword evidence="2 5" id="KW-0645">Protease</keyword>
<dbReference type="GO" id="GO:0006508">
    <property type="term" value="P:proteolysis"/>
    <property type="evidence" value="ECO:0007669"/>
    <property type="project" value="UniProtKB-KW"/>
</dbReference>
<evidence type="ECO:0000313" key="9">
    <source>
        <dbReference type="Proteomes" id="UP000094828"/>
    </source>
</evidence>
<dbReference type="Gene3D" id="2.30.42.10">
    <property type="match status" value="1"/>
</dbReference>
<dbReference type="PROSITE" id="PS50106">
    <property type="entry name" value="PDZ"/>
    <property type="match status" value="1"/>
</dbReference>
<dbReference type="SMART" id="SM00228">
    <property type="entry name" value="PDZ"/>
    <property type="match status" value="1"/>
</dbReference>
<dbReference type="InterPro" id="IPR005151">
    <property type="entry name" value="Tail-specific_protease"/>
</dbReference>
<dbReference type="AlphaFoldDB" id="A0A1C3E8M4"/>
<dbReference type="InterPro" id="IPR036034">
    <property type="entry name" value="PDZ_sf"/>
</dbReference>
<dbReference type="InterPro" id="IPR041489">
    <property type="entry name" value="PDZ_6"/>
</dbReference>
<reference evidence="8 9" key="1">
    <citation type="submission" date="2016-05" db="EMBL/GenBank/DDBJ databases">
        <title>Genomic and physiological characterization of Planctopirus sp. isolated from fresh water lake.</title>
        <authorList>
            <person name="Subhash Y."/>
            <person name="Ramana C."/>
        </authorList>
    </citation>
    <scope>NUCLEOTIDE SEQUENCE [LARGE SCALE GENOMIC DNA]</scope>
    <source>
        <strain evidence="8 9">JC280</strain>
    </source>
</reference>
<evidence type="ECO:0000256" key="6">
    <source>
        <dbReference type="SAM" id="SignalP"/>
    </source>
</evidence>
<evidence type="ECO:0000256" key="1">
    <source>
        <dbReference type="ARBA" id="ARBA00009179"/>
    </source>
</evidence>
<dbReference type="Proteomes" id="UP000094828">
    <property type="component" value="Unassembled WGS sequence"/>
</dbReference>
<dbReference type="Gene3D" id="3.90.226.10">
    <property type="entry name" value="2-enoyl-CoA Hydratase, Chain A, domain 1"/>
    <property type="match status" value="1"/>
</dbReference>
<keyword evidence="6" id="KW-0732">Signal</keyword>
<dbReference type="CDD" id="cd06782">
    <property type="entry name" value="cpPDZ_CPP-like"/>
    <property type="match status" value="1"/>
</dbReference>
<dbReference type="NCBIfam" id="TIGR00225">
    <property type="entry name" value="prc"/>
    <property type="match status" value="1"/>
</dbReference>
<organism evidence="8 9">
    <name type="scientific">Planctopirus hydrillae</name>
    <dbReference type="NCBI Taxonomy" id="1841610"/>
    <lineage>
        <taxon>Bacteria</taxon>
        <taxon>Pseudomonadati</taxon>
        <taxon>Planctomycetota</taxon>
        <taxon>Planctomycetia</taxon>
        <taxon>Planctomycetales</taxon>
        <taxon>Planctomycetaceae</taxon>
        <taxon>Planctopirus</taxon>
    </lineage>
</organism>
<dbReference type="PANTHER" id="PTHR32060:SF30">
    <property type="entry name" value="CARBOXY-TERMINAL PROCESSING PROTEASE CTPA"/>
    <property type="match status" value="1"/>
</dbReference>
<sequence>MHPPFGLRSNSVWTYLALLALGWSVAFAPTAQATESEPATEKAAIERAADFERNRQWVDAIGLYEKALKQWPENPQLKYGLRRTRIQFSVDRRYADKSYTDGLTSSSLDESLVFLDDALLKVRKYYVDTISPTAFIAHGTESLYVALTNEKFLAKNVSSASSRSIGAFRATLRDRYWNRPCGSMEEARMVVTEVARSAYSELRIAPGAIVMEYVFGGCNALDEYSSFLTPGRLDDLYSNIEGEFVGIGIEMKAEAGKGMLLINVLSESPAEEGGAAPGDYIVAIDGINCLNMSTEEAAQHLQGTPDSRVRLDLKKPRTEQIRQTELRRRAVKVKSIPIVRIVDPANGIGYIKMTGFQKNSAAELDAALKDLRSQGMQALIWDLRGNPGGLLTAAVEVLDRFLDDGMIVSTKGRTQDQNWSYTATRGNDWNVPLVILVDGDSASASEIVAGAIHDHGRGVLVGRKTYGKWSVQSILPGRSSTGLRLTTAKFYSPNGNTYGKIGVEPDVQVPASSEQLTAYRGLRNENPEDDQDLAAGMNSLRRQLARR</sequence>
<feature type="chain" id="PRO_5008672876" evidence="6">
    <location>
        <begin position="29"/>
        <end position="547"/>
    </location>
</feature>
<dbReference type="InterPro" id="IPR029045">
    <property type="entry name" value="ClpP/crotonase-like_dom_sf"/>
</dbReference>
<dbReference type="PANTHER" id="PTHR32060">
    <property type="entry name" value="TAIL-SPECIFIC PROTEASE"/>
    <property type="match status" value="1"/>
</dbReference>